<dbReference type="InterPro" id="IPR050300">
    <property type="entry name" value="GDXG_lipolytic_enzyme"/>
</dbReference>
<dbReference type="InParanoid" id="A0A1S3HAM6"/>
<evidence type="ECO:0000256" key="2">
    <source>
        <dbReference type="SAM" id="MobiDB-lite"/>
    </source>
</evidence>
<dbReference type="InterPro" id="IPR013094">
    <property type="entry name" value="AB_hydrolase_3"/>
</dbReference>
<dbReference type="PANTHER" id="PTHR48081:SF8">
    <property type="entry name" value="ALPHA_BETA HYDROLASE FOLD-3 DOMAIN-CONTAINING PROTEIN-RELATED"/>
    <property type="match status" value="1"/>
</dbReference>
<feature type="domain" description="Alpha/beta hydrolase fold-3" evidence="3">
    <location>
        <begin position="17"/>
        <end position="159"/>
    </location>
</feature>
<dbReference type="STRING" id="7574.A0A1S3HAM6"/>
<evidence type="ECO:0000256" key="1">
    <source>
        <dbReference type="ARBA" id="ARBA00022801"/>
    </source>
</evidence>
<dbReference type="Proteomes" id="UP000085678">
    <property type="component" value="Unplaced"/>
</dbReference>
<accession>A0A1S3HAM6</accession>
<evidence type="ECO:0000313" key="4">
    <source>
        <dbReference type="Proteomes" id="UP000085678"/>
    </source>
</evidence>
<sequence length="185" mass="20528">MRSPQSSAHLARTERVDQRNHDCGSVSSKIGVCGDSAGGHLAASAAHDVPGVSFQVLVYPVFDLRCNTASYKLYSDGYSLTEKQMHWYANHFLNNEEEKSDPRASPLLRQSFSHLPPALCIVTGSDVLVDENMEYVQKLKDAGVETELVVMKGVVHSYFVLPAFFRENIAFSYAKVADFIKKHST</sequence>
<dbReference type="InterPro" id="IPR029058">
    <property type="entry name" value="AB_hydrolase_fold"/>
</dbReference>
<dbReference type="GeneID" id="106152980"/>
<gene>
    <name evidence="5" type="primary">LOC106152980</name>
</gene>
<keyword evidence="4" id="KW-1185">Reference proteome</keyword>
<dbReference type="PANTHER" id="PTHR48081">
    <property type="entry name" value="AB HYDROLASE SUPERFAMILY PROTEIN C4A8.06C"/>
    <property type="match status" value="1"/>
</dbReference>
<dbReference type="SUPFAM" id="SSF53474">
    <property type="entry name" value="alpha/beta-Hydrolases"/>
    <property type="match status" value="1"/>
</dbReference>
<dbReference type="Pfam" id="PF07859">
    <property type="entry name" value="Abhydrolase_3"/>
    <property type="match status" value="1"/>
</dbReference>
<dbReference type="AlphaFoldDB" id="A0A1S3HAM6"/>
<evidence type="ECO:0000259" key="3">
    <source>
        <dbReference type="Pfam" id="PF07859"/>
    </source>
</evidence>
<feature type="compositionally biased region" description="Basic and acidic residues" evidence="2">
    <location>
        <begin position="11"/>
        <end position="22"/>
    </location>
</feature>
<feature type="region of interest" description="Disordered" evidence="2">
    <location>
        <begin position="1"/>
        <end position="22"/>
    </location>
</feature>
<dbReference type="OrthoDB" id="408631at2759"/>
<name>A0A1S3HAM6_LINAN</name>
<dbReference type="Gene3D" id="3.40.50.1820">
    <property type="entry name" value="alpha/beta hydrolase"/>
    <property type="match status" value="1"/>
</dbReference>
<organism evidence="4 5">
    <name type="scientific">Lingula anatina</name>
    <name type="common">Brachiopod</name>
    <name type="synonym">Lingula unguis</name>
    <dbReference type="NCBI Taxonomy" id="7574"/>
    <lineage>
        <taxon>Eukaryota</taxon>
        <taxon>Metazoa</taxon>
        <taxon>Spiralia</taxon>
        <taxon>Lophotrochozoa</taxon>
        <taxon>Brachiopoda</taxon>
        <taxon>Linguliformea</taxon>
        <taxon>Lingulata</taxon>
        <taxon>Lingulida</taxon>
        <taxon>Linguloidea</taxon>
        <taxon>Lingulidae</taxon>
        <taxon>Lingula</taxon>
    </lineage>
</organism>
<dbReference type="RefSeq" id="XP_013382189.1">
    <property type="nucleotide sequence ID" value="XM_013526735.1"/>
</dbReference>
<keyword evidence="1 5" id="KW-0378">Hydrolase</keyword>
<dbReference type="KEGG" id="lak:106152980"/>
<evidence type="ECO:0000313" key="5">
    <source>
        <dbReference type="RefSeq" id="XP_013382189.1"/>
    </source>
</evidence>
<reference evidence="5" key="1">
    <citation type="submission" date="2025-08" db="UniProtKB">
        <authorList>
            <consortium name="RefSeq"/>
        </authorList>
    </citation>
    <scope>IDENTIFICATION</scope>
    <source>
        <tissue evidence="5">Gonads</tissue>
    </source>
</reference>
<protein>
    <submittedName>
        <fullName evidence="5">AB hydrolase superfamily protein C1039.03</fullName>
    </submittedName>
</protein>
<proteinExistence type="predicted"/>
<dbReference type="GO" id="GO:0016787">
    <property type="term" value="F:hydrolase activity"/>
    <property type="evidence" value="ECO:0007669"/>
    <property type="project" value="UniProtKB-KW"/>
</dbReference>